<keyword evidence="4 6" id="KW-0472">Membrane</keyword>
<evidence type="ECO:0000256" key="6">
    <source>
        <dbReference type="SAM" id="Phobius"/>
    </source>
</evidence>
<feature type="compositionally biased region" description="Basic and acidic residues" evidence="5">
    <location>
        <begin position="9"/>
        <end position="27"/>
    </location>
</feature>
<reference evidence="7 8" key="1">
    <citation type="submission" date="2017-09" db="EMBL/GenBank/DDBJ databases">
        <authorList>
            <person name="Ehlers B."/>
            <person name="Leendertz F.H."/>
        </authorList>
    </citation>
    <scope>NUCLEOTIDE SEQUENCE [LARGE SCALE GENOMIC DNA]</scope>
    <source>
        <strain evidence="7 8">DSM 45537</strain>
    </source>
</reference>
<gene>
    <name evidence="7" type="ORF">SAMN04244553_0785</name>
</gene>
<dbReference type="EMBL" id="OBEG01000001">
    <property type="protein sequence ID" value="SNY76663.1"/>
    <property type="molecule type" value="Genomic_DNA"/>
</dbReference>
<dbReference type="GO" id="GO:0016020">
    <property type="term" value="C:membrane"/>
    <property type="evidence" value="ECO:0007669"/>
    <property type="project" value="UniProtKB-SubCell"/>
</dbReference>
<organism evidence="7 8">
    <name type="scientific">Nocardia amikacinitolerans</name>
    <dbReference type="NCBI Taxonomy" id="756689"/>
    <lineage>
        <taxon>Bacteria</taxon>
        <taxon>Bacillati</taxon>
        <taxon>Actinomycetota</taxon>
        <taxon>Actinomycetes</taxon>
        <taxon>Mycobacteriales</taxon>
        <taxon>Nocardiaceae</taxon>
        <taxon>Nocardia</taxon>
    </lineage>
</organism>
<feature type="region of interest" description="Disordered" evidence="5">
    <location>
        <begin position="1"/>
        <end position="27"/>
    </location>
</feature>
<keyword evidence="2 6" id="KW-0812">Transmembrane</keyword>
<accession>A0A285KWP9</accession>
<evidence type="ECO:0000256" key="2">
    <source>
        <dbReference type="ARBA" id="ARBA00022692"/>
    </source>
</evidence>
<feature type="transmembrane region" description="Helical" evidence="6">
    <location>
        <begin position="104"/>
        <end position="123"/>
    </location>
</feature>
<feature type="transmembrane region" description="Helical" evidence="6">
    <location>
        <begin position="135"/>
        <end position="154"/>
    </location>
</feature>
<evidence type="ECO:0000256" key="1">
    <source>
        <dbReference type="ARBA" id="ARBA00004141"/>
    </source>
</evidence>
<dbReference type="Pfam" id="PF13564">
    <property type="entry name" value="DoxX_2"/>
    <property type="match status" value="1"/>
</dbReference>
<evidence type="ECO:0000313" key="7">
    <source>
        <dbReference type="EMBL" id="SNY76663.1"/>
    </source>
</evidence>
<dbReference type="InterPro" id="IPR032808">
    <property type="entry name" value="DoxX"/>
</dbReference>
<name>A0A285KWP9_9NOCA</name>
<keyword evidence="3 6" id="KW-1133">Transmembrane helix</keyword>
<feature type="transmembrane region" description="Helical" evidence="6">
    <location>
        <begin position="34"/>
        <end position="56"/>
    </location>
</feature>
<dbReference type="AlphaFoldDB" id="A0A285KWP9"/>
<evidence type="ECO:0000256" key="4">
    <source>
        <dbReference type="ARBA" id="ARBA00023136"/>
    </source>
</evidence>
<comment type="subcellular location">
    <subcellularLocation>
        <location evidence="1">Membrane</location>
        <topology evidence="1">Multi-pass membrane protein</topology>
    </subcellularLocation>
</comment>
<keyword evidence="8" id="KW-1185">Reference proteome</keyword>
<evidence type="ECO:0000256" key="3">
    <source>
        <dbReference type="ARBA" id="ARBA00022989"/>
    </source>
</evidence>
<dbReference type="STRING" id="1379680.GCA_001612615_00230"/>
<dbReference type="Proteomes" id="UP000219565">
    <property type="component" value="Unassembled WGS sequence"/>
</dbReference>
<evidence type="ECO:0000256" key="5">
    <source>
        <dbReference type="SAM" id="MobiDB-lite"/>
    </source>
</evidence>
<evidence type="ECO:0000313" key="8">
    <source>
        <dbReference type="Proteomes" id="UP000219565"/>
    </source>
</evidence>
<sequence length="161" mass="17301">MPANGIRQPDGDERLDRIQDEPESRAPQEKQMNLALWIVTGLLAALALFGGATKAFMPKAKLDELGRKSGGGWTEHASAGFVRTLGALEILAAAGFILPAVLDIAPVLVPVTAVCWVLLMIGAMITHARYGQYKYVALNFVYLALAAFVAWGRFAPESFTG</sequence>
<protein>
    <submittedName>
        <fullName evidence="7">DoxX-like family protein</fullName>
    </submittedName>
</protein>
<proteinExistence type="predicted"/>